<organism evidence="2 3">
    <name type="scientific">Photinus pyralis</name>
    <name type="common">Common eastern firefly</name>
    <name type="synonym">Lampyris pyralis</name>
    <dbReference type="NCBI Taxonomy" id="7054"/>
    <lineage>
        <taxon>Eukaryota</taxon>
        <taxon>Metazoa</taxon>
        <taxon>Ecdysozoa</taxon>
        <taxon>Arthropoda</taxon>
        <taxon>Hexapoda</taxon>
        <taxon>Insecta</taxon>
        <taxon>Pterygota</taxon>
        <taxon>Neoptera</taxon>
        <taxon>Endopterygota</taxon>
        <taxon>Coleoptera</taxon>
        <taxon>Polyphaga</taxon>
        <taxon>Elateriformia</taxon>
        <taxon>Elateroidea</taxon>
        <taxon>Lampyridae</taxon>
        <taxon>Lampyrinae</taxon>
        <taxon>Photinus</taxon>
    </lineage>
</organism>
<dbReference type="AlphaFoldDB" id="A0A5N4B4Q5"/>
<proteinExistence type="predicted"/>
<reference evidence="2 3" key="1">
    <citation type="journal article" date="2018" name="Elife">
        <title>Firefly genomes illuminate parallel origins of bioluminescence in beetles.</title>
        <authorList>
            <person name="Fallon T.R."/>
            <person name="Lower S.E."/>
            <person name="Chang C.H."/>
            <person name="Bessho-Uehara M."/>
            <person name="Martin G.J."/>
            <person name="Bewick A.J."/>
            <person name="Behringer M."/>
            <person name="Debat H.J."/>
            <person name="Wong I."/>
            <person name="Day J.C."/>
            <person name="Suvorov A."/>
            <person name="Silva C.J."/>
            <person name="Stanger-Hall K.F."/>
            <person name="Hall D.W."/>
            <person name="Schmitz R.J."/>
            <person name="Nelson D.R."/>
            <person name="Lewis S.M."/>
            <person name="Shigenobu S."/>
            <person name="Bybee S.M."/>
            <person name="Larracuente A.M."/>
            <person name="Oba Y."/>
            <person name="Weng J.K."/>
        </authorList>
    </citation>
    <scope>NUCLEOTIDE SEQUENCE [LARGE SCALE GENOMIC DNA]</scope>
    <source>
        <strain evidence="2">1611_PpyrPB1</strain>
        <tissue evidence="2">Whole body</tissue>
    </source>
</reference>
<dbReference type="InParanoid" id="A0A5N4B4Q5"/>
<protein>
    <submittedName>
        <fullName evidence="2">Uncharacterized protein</fullName>
    </submittedName>
</protein>
<accession>A0A5N4B4Q5</accession>
<evidence type="ECO:0000256" key="1">
    <source>
        <dbReference type="SAM" id="MobiDB-lite"/>
    </source>
</evidence>
<dbReference type="EMBL" id="VVIM01000001">
    <property type="protein sequence ID" value="KAB0804597.1"/>
    <property type="molecule type" value="Genomic_DNA"/>
</dbReference>
<comment type="caution">
    <text evidence="2">The sequence shown here is derived from an EMBL/GenBank/DDBJ whole genome shotgun (WGS) entry which is preliminary data.</text>
</comment>
<feature type="region of interest" description="Disordered" evidence="1">
    <location>
        <begin position="104"/>
        <end position="123"/>
    </location>
</feature>
<gene>
    <name evidence="2" type="ORF">PPYR_01567</name>
</gene>
<keyword evidence="3" id="KW-1185">Reference proteome</keyword>
<evidence type="ECO:0000313" key="3">
    <source>
        <dbReference type="Proteomes" id="UP000327044"/>
    </source>
</evidence>
<feature type="non-terminal residue" evidence="2">
    <location>
        <position position="1"/>
    </location>
</feature>
<evidence type="ECO:0000313" key="2">
    <source>
        <dbReference type="EMBL" id="KAB0804597.1"/>
    </source>
</evidence>
<dbReference type="Proteomes" id="UP000327044">
    <property type="component" value="Unassembled WGS sequence"/>
</dbReference>
<name>A0A5N4B4Q5_PHOPY</name>
<sequence length="349" mass="39904">LPNIDKVNVGEGKAQDGFIDKADRKRVANLIISSILEAEPTKSLPSHCHLKFSLELHQIFKKVDPSAFFTTYAKVDKFNRKRNLGGPLYVAYLKKRAELRGANVLPKSSRSSSRDSRSSTQSVVDEDYIPVENQEVQDKLNFLKNTIQPWSVVLSNWKAAVNARKRELERNLTIFQYFDTYPALKTSEGYRLLLEDFTIFHEGKEDKFFSSFIQAQDKIIEISEKKCNKVVDKEVKSIIEQLVALRKGADLEAKTNAAILLLPFLVPLPSSRKKGAKFWRPSTIEVRDSFITLVPSDTDIPTAVKEKKEKLSQLDFRHHCLSQTSKVDQDRFLLKYMGRYSRTSKTKAV</sequence>